<reference evidence="2" key="1">
    <citation type="journal article" date="2013" name="Genetics">
        <title>The draft genome and transcriptome of Panagrellus redivivus are shaped by the harsh demands of a free-living lifestyle.</title>
        <authorList>
            <person name="Srinivasan J."/>
            <person name="Dillman A.R."/>
            <person name="Macchietto M.G."/>
            <person name="Heikkinen L."/>
            <person name="Lakso M."/>
            <person name="Fracchia K.M."/>
            <person name="Antoshechkin I."/>
            <person name="Mortazavi A."/>
            <person name="Wong G."/>
            <person name="Sternberg P.W."/>
        </authorList>
    </citation>
    <scope>NUCLEOTIDE SEQUENCE [LARGE SCALE GENOMIC DNA]</scope>
    <source>
        <strain evidence="2">MT8872</strain>
    </source>
</reference>
<name>A0A7E4W9B6_PANRE</name>
<accession>A0A7E4W9B6</accession>
<evidence type="ECO:0000313" key="2">
    <source>
        <dbReference type="Proteomes" id="UP000492821"/>
    </source>
</evidence>
<protein>
    <submittedName>
        <fullName evidence="3">Ubiquitin-like domain-containing protein</fullName>
    </submittedName>
</protein>
<dbReference type="Gene3D" id="3.10.20.90">
    <property type="entry name" value="Phosphatidylinositol 3-kinase Catalytic Subunit, Chain A, domain 1"/>
    <property type="match status" value="1"/>
</dbReference>
<dbReference type="PROSITE" id="PS50053">
    <property type="entry name" value="UBIQUITIN_2"/>
    <property type="match status" value="1"/>
</dbReference>
<feature type="domain" description="Ubiquitin-like" evidence="1">
    <location>
        <begin position="7"/>
        <end position="78"/>
    </location>
</feature>
<dbReference type="InterPro" id="IPR000626">
    <property type="entry name" value="Ubiquitin-like_dom"/>
</dbReference>
<dbReference type="InterPro" id="IPR029071">
    <property type="entry name" value="Ubiquitin-like_domsf"/>
</dbReference>
<reference evidence="3" key="2">
    <citation type="submission" date="2020-10" db="UniProtKB">
        <authorList>
            <consortium name="WormBaseParasite"/>
        </authorList>
    </citation>
    <scope>IDENTIFICATION</scope>
</reference>
<keyword evidence="2" id="KW-1185">Reference proteome</keyword>
<organism evidence="2 3">
    <name type="scientific">Panagrellus redivivus</name>
    <name type="common">Microworm</name>
    <dbReference type="NCBI Taxonomy" id="6233"/>
    <lineage>
        <taxon>Eukaryota</taxon>
        <taxon>Metazoa</taxon>
        <taxon>Ecdysozoa</taxon>
        <taxon>Nematoda</taxon>
        <taxon>Chromadorea</taxon>
        <taxon>Rhabditida</taxon>
        <taxon>Tylenchina</taxon>
        <taxon>Panagrolaimomorpha</taxon>
        <taxon>Panagrolaimoidea</taxon>
        <taxon>Panagrolaimidae</taxon>
        <taxon>Panagrellus</taxon>
    </lineage>
</organism>
<dbReference type="Pfam" id="PF00240">
    <property type="entry name" value="ubiquitin"/>
    <property type="match status" value="1"/>
</dbReference>
<evidence type="ECO:0000313" key="3">
    <source>
        <dbReference type="WBParaSite" id="Pan_g848.t1"/>
    </source>
</evidence>
<dbReference type="AlphaFoldDB" id="A0A7E4W9B6"/>
<dbReference type="Proteomes" id="UP000492821">
    <property type="component" value="Unassembled WGS sequence"/>
</dbReference>
<evidence type="ECO:0000259" key="1">
    <source>
        <dbReference type="PROSITE" id="PS50053"/>
    </source>
</evidence>
<sequence>MPAADTLIVFVKNEKGIAMPMYIRSSDMVDMIWNEVGFSKAINESTLKGKGLFFNGKKLERGHTLSDYDIKWGDVVRIQKV</sequence>
<dbReference type="WBParaSite" id="Pan_g848.t1">
    <property type="protein sequence ID" value="Pan_g848.t1"/>
    <property type="gene ID" value="Pan_g848"/>
</dbReference>
<proteinExistence type="predicted"/>
<dbReference type="SUPFAM" id="SSF54236">
    <property type="entry name" value="Ubiquitin-like"/>
    <property type="match status" value="1"/>
</dbReference>